<evidence type="ECO:0000313" key="2">
    <source>
        <dbReference type="EMBL" id="ORL43557.1"/>
    </source>
</evidence>
<dbReference type="Pfam" id="PF14376">
    <property type="entry name" value="Haem_bd"/>
    <property type="match status" value="1"/>
</dbReference>
<name>A0A1Y1SXU4_9FLAO</name>
<dbReference type="OrthoDB" id="196738at2"/>
<protein>
    <recommendedName>
        <fullName evidence="1">Haem-binding domain-containing protein</fullName>
    </recommendedName>
</protein>
<evidence type="ECO:0000259" key="1">
    <source>
        <dbReference type="SMART" id="SM01235"/>
    </source>
</evidence>
<sequence>MSGKKKKSTIILISVLAIFSVLQFFRPTKNISEEMSNKDILKAEDPPRDVSRILVTSCYDCHSNNTKYPWYSEITPVNFYLDDHVKDGKRHLNFSEWAALSSEKKAHKIEEIGEEVERGKMPLDSYVWLHKEANITEKEKQILLDWVKNYELK</sequence>
<dbReference type="Proteomes" id="UP000192746">
    <property type="component" value="Unassembled WGS sequence"/>
</dbReference>
<comment type="caution">
    <text evidence="2">The sequence shown here is derived from an EMBL/GenBank/DDBJ whole genome shotgun (WGS) entry which is preliminary data.</text>
</comment>
<dbReference type="AlphaFoldDB" id="A0A1Y1SXU4"/>
<dbReference type="SMART" id="SM01235">
    <property type="entry name" value="Haem_bd"/>
    <property type="match status" value="1"/>
</dbReference>
<accession>A0A1Y1SXU4</accession>
<dbReference type="RefSeq" id="WP_084843488.1">
    <property type="nucleotide sequence ID" value="NZ_ARYN01000038.1"/>
</dbReference>
<dbReference type="STRING" id="1185767.IIF7_20171"/>
<dbReference type="InterPro" id="IPR025992">
    <property type="entry name" value="Haem-bd"/>
</dbReference>
<gene>
    <name evidence="2" type="ORF">IIF7_20171</name>
</gene>
<keyword evidence="3" id="KW-1185">Reference proteome</keyword>
<organism evidence="2 3">
    <name type="scientific">Zunongwangia atlantica 22II14-10F7</name>
    <dbReference type="NCBI Taxonomy" id="1185767"/>
    <lineage>
        <taxon>Bacteria</taxon>
        <taxon>Pseudomonadati</taxon>
        <taxon>Bacteroidota</taxon>
        <taxon>Flavobacteriia</taxon>
        <taxon>Flavobacteriales</taxon>
        <taxon>Flavobacteriaceae</taxon>
        <taxon>Zunongwangia</taxon>
    </lineage>
</organism>
<feature type="domain" description="Haem-binding" evidence="1">
    <location>
        <begin position="16"/>
        <end position="151"/>
    </location>
</feature>
<proteinExistence type="predicted"/>
<reference evidence="2 3" key="1">
    <citation type="submission" date="2013-04" db="EMBL/GenBank/DDBJ databases">
        <title>Zunongwangia sp. 22II14-10F7 Genome Sequencing.</title>
        <authorList>
            <person name="Lai Q."/>
            <person name="Shao Z."/>
        </authorList>
    </citation>
    <scope>NUCLEOTIDE SEQUENCE [LARGE SCALE GENOMIC DNA]</scope>
    <source>
        <strain evidence="2 3">22II14-10F7</strain>
    </source>
</reference>
<dbReference type="EMBL" id="ARYN01000038">
    <property type="protein sequence ID" value="ORL43557.1"/>
    <property type="molecule type" value="Genomic_DNA"/>
</dbReference>
<evidence type="ECO:0000313" key="3">
    <source>
        <dbReference type="Proteomes" id="UP000192746"/>
    </source>
</evidence>